<evidence type="ECO:0000256" key="10">
    <source>
        <dbReference type="SAM" id="MobiDB-lite"/>
    </source>
</evidence>
<comment type="caution">
    <text evidence="11">The sequence shown here is derived from an EMBL/GenBank/DDBJ whole genome shotgun (WGS) entry which is preliminary data.</text>
</comment>
<dbReference type="GO" id="GO:0016020">
    <property type="term" value="C:membrane"/>
    <property type="evidence" value="ECO:0007669"/>
    <property type="project" value="UniProtKB-SubCell"/>
</dbReference>
<dbReference type="PROSITE" id="PS50920">
    <property type="entry name" value="SOLCAR"/>
    <property type="match status" value="3"/>
</dbReference>
<evidence type="ECO:0000256" key="1">
    <source>
        <dbReference type="ARBA" id="ARBA00004141"/>
    </source>
</evidence>
<comment type="similarity">
    <text evidence="2 9">Belongs to the mitochondrial carrier (TC 2.A.29) family.</text>
</comment>
<feature type="repeat" description="Solcar" evidence="8">
    <location>
        <begin position="35"/>
        <end position="115"/>
    </location>
</feature>
<sequence length="318" mass="34285">MAASDAKEAPHMGMEARLPRTPAGQTKAANTKIWKGFVQGSIGAAIGGACAHPLDLIKVRMQLQTDTKLNMLQMGPHIVKNEGPLGLFKGVDASACRQLVYSGVRFGVYDMLKGFCGESTRPLSTIEKVGCAAVAGATGAFAGNPGDLAMVRMQADGKLPPDQRRGYKNIFDAVGKIAKSEGVMSMWRTGVVPNMNRATIITVGQLAAYDTCKEVFVDHLGMKEGVGLHFSSSFSAAFIASVMSNPVDVAKTRLMNQRPEEGKPLLYKSTVQTMSTIVQQEGPFALYKGFAATFARQCPFVVITWVTVEKLKKIMKDW</sequence>
<dbReference type="InterPro" id="IPR050391">
    <property type="entry name" value="Mito_Metabolite_Transporter"/>
</dbReference>
<dbReference type="SUPFAM" id="SSF103506">
    <property type="entry name" value="Mitochondrial carrier"/>
    <property type="match status" value="1"/>
</dbReference>
<reference evidence="11" key="1">
    <citation type="submission" date="2023-08" db="EMBL/GenBank/DDBJ databases">
        <authorList>
            <person name="Chen Y."/>
            <person name="Shah S."/>
            <person name="Dougan E. K."/>
            <person name="Thang M."/>
            <person name="Chan C."/>
        </authorList>
    </citation>
    <scope>NUCLEOTIDE SEQUENCE</scope>
</reference>
<dbReference type="PRINTS" id="PR00926">
    <property type="entry name" value="MITOCARRIER"/>
</dbReference>
<dbReference type="InterPro" id="IPR002067">
    <property type="entry name" value="MCP"/>
</dbReference>
<evidence type="ECO:0000256" key="4">
    <source>
        <dbReference type="ARBA" id="ARBA00022692"/>
    </source>
</evidence>
<dbReference type="Gene3D" id="1.50.40.10">
    <property type="entry name" value="Mitochondrial carrier domain"/>
    <property type="match status" value="1"/>
</dbReference>
<evidence type="ECO:0000256" key="9">
    <source>
        <dbReference type="RuleBase" id="RU000488"/>
    </source>
</evidence>
<dbReference type="AlphaFoldDB" id="A0AA36IVP4"/>
<feature type="repeat" description="Solcar" evidence="8">
    <location>
        <begin position="224"/>
        <end position="314"/>
    </location>
</feature>
<dbReference type="GO" id="GO:0055085">
    <property type="term" value="P:transmembrane transport"/>
    <property type="evidence" value="ECO:0007669"/>
    <property type="project" value="InterPro"/>
</dbReference>
<keyword evidence="3 9" id="KW-0813">Transport</keyword>
<proteinExistence type="inferred from homology"/>
<keyword evidence="4 8" id="KW-0812">Transmembrane</keyword>
<evidence type="ECO:0000256" key="6">
    <source>
        <dbReference type="ARBA" id="ARBA00022989"/>
    </source>
</evidence>
<dbReference type="Proteomes" id="UP001178507">
    <property type="component" value="Unassembled WGS sequence"/>
</dbReference>
<name>A0AA36IVP4_9DINO</name>
<gene>
    <name evidence="11" type="ORF">EVOR1521_LOCUS18559</name>
</gene>
<evidence type="ECO:0000313" key="12">
    <source>
        <dbReference type="Proteomes" id="UP001178507"/>
    </source>
</evidence>
<feature type="region of interest" description="Disordered" evidence="10">
    <location>
        <begin position="1"/>
        <end position="25"/>
    </location>
</feature>
<keyword evidence="5" id="KW-0677">Repeat</keyword>
<evidence type="ECO:0000256" key="3">
    <source>
        <dbReference type="ARBA" id="ARBA00022448"/>
    </source>
</evidence>
<evidence type="ECO:0000256" key="5">
    <source>
        <dbReference type="ARBA" id="ARBA00022737"/>
    </source>
</evidence>
<feature type="repeat" description="Solcar" evidence="8">
    <location>
        <begin position="123"/>
        <end position="215"/>
    </location>
</feature>
<keyword evidence="7 8" id="KW-0472">Membrane</keyword>
<protein>
    <submittedName>
        <fullName evidence="11">Uncharacterized protein</fullName>
    </submittedName>
</protein>
<dbReference type="InterPro" id="IPR023395">
    <property type="entry name" value="MCP_dom_sf"/>
</dbReference>
<dbReference type="Pfam" id="PF00153">
    <property type="entry name" value="Mito_carr"/>
    <property type="match status" value="3"/>
</dbReference>
<evidence type="ECO:0000256" key="8">
    <source>
        <dbReference type="PROSITE-ProRule" id="PRU00282"/>
    </source>
</evidence>
<feature type="compositionally biased region" description="Basic and acidic residues" evidence="10">
    <location>
        <begin position="1"/>
        <end position="10"/>
    </location>
</feature>
<dbReference type="EMBL" id="CAUJNA010002646">
    <property type="protein sequence ID" value="CAJ1393765.1"/>
    <property type="molecule type" value="Genomic_DNA"/>
</dbReference>
<dbReference type="InterPro" id="IPR018108">
    <property type="entry name" value="MCP_transmembrane"/>
</dbReference>
<keyword evidence="12" id="KW-1185">Reference proteome</keyword>
<evidence type="ECO:0000256" key="2">
    <source>
        <dbReference type="ARBA" id="ARBA00006375"/>
    </source>
</evidence>
<dbReference type="PANTHER" id="PTHR45618">
    <property type="entry name" value="MITOCHONDRIAL DICARBOXYLATE CARRIER-RELATED"/>
    <property type="match status" value="1"/>
</dbReference>
<comment type="subcellular location">
    <subcellularLocation>
        <location evidence="1">Membrane</location>
        <topology evidence="1">Multi-pass membrane protein</topology>
    </subcellularLocation>
</comment>
<evidence type="ECO:0000313" key="11">
    <source>
        <dbReference type="EMBL" id="CAJ1393765.1"/>
    </source>
</evidence>
<evidence type="ECO:0000256" key="7">
    <source>
        <dbReference type="ARBA" id="ARBA00023136"/>
    </source>
</evidence>
<organism evidence="11 12">
    <name type="scientific">Effrenium voratum</name>
    <dbReference type="NCBI Taxonomy" id="2562239"/>
    <lineage>
        <taxon>Eukaryota</taxon>
        <taxon>Sar</taxon>
        <taxon>Alveolata</taxon>
        <taxon>Dinophyceae</taxon>
        <taxon>Suessiales</taxon>
        <taxon>Symbiodiniaceae</taxon>
        <taxon>Effrenium</taxon>
    </lineage>
</organism>
<keyword evidence="6" id="KW-1133">Transmembrane helix</keyword>
<accession>A0AA36IVP4</accession>